<dbReference type="AlphaFoldDB" id="A0A2G6EA28"/>
<dbReference type="PROSITE" id="PS50851">
    <property type="entry name" value="CHEW"/>
    <property type="match status" value="1"/>
</dbReference>
<comment type="caution">
    <text evidence="3">The sequence shown here is derived from an EMBL/GenBank/DDBJ whole genome shotgun (WGS) entry which is preliminary data.</text>
</comment>
<dbReference type="EMBL" id="PDPS01000022">
    <property type="protein sequence ID" value="PID58631.1"/>
    <property type="molecule type" value="Genomic_DNA"/>
</dbReference>
<dbReference type="Gene3D" id="2.40.50.180">
    <property type="entry name" value="CheA-289, Domain 4"/>
    <property type="match status" value="1"/>
</dbReference>
<dbReference type="PANTHER" id="PTHR22617:SF23">
    <property type="entry name" value="CHEMOTAXIS PROTEIN CHEW"/>
    <property type="match status" value="1"/>
</dbReference>
<evidence type="ECO:0000313" key="4">
    <source>
        <dbReference type="Proteomes" id="UP000229740"/>
    </source>
</evidence>
<dbReference type="InterPro" id="IPR036061">
    <property type="entry name" value="CheW-like_dom_sf"/>
</dbReference>
<proteinExistence type="predicted"/>
<evidence type="ECO:0000256" key="1">
    <source>
        <dbReference type="SAM" id="MobiDB-lite"/>
    </source>
</evidence>
<dbReference type="GO" id="GO:0005829">
    <property type="term" value="C:cytosol"/>
    <property type="evidence" value="ECO:0007669"/>
    <property type="project" value="TreeGrafter"/>
</dbReference>
<accession>A0A2G6EA28</accession>
<organism evidence="3 4">
    <name type="scientific">candidate division KSB3 bacterium</name>
    <dbReference type="NCBI Taxonomy" id="2044937"/>
    <lineage>
        <taxon>Bacteria</taxon>
        <taxon>candidate division KSB3</taxon>
    </lineage>
</organism>
<dbReference type="Proteomes" id="UP000229740">
    <property type="component" value="Unassembled WGS sequence"/>
</dbReference>
<dbReference type="GO" id="GO:0007165">
    <property type="term" value="P:signal transduction"/>
    <property type="evidence" value="ECO:0007669"/>
    <property type="project" value="InterPro"/>
</dbReference>
<sequence>MTQQQDISQGPTTEVQPEQEADSPEYIQLCIFELSGRLLALSIFNVQEILEDASMTPVPTTPNFLHGVINLRGDIVPIVDIREILGFQLRERTLDNRIMILNAGKTRFGILVDAISEVGRIEKRVIEQDASMLDIADGKFISNIVQYNDGLLVLLDVDALCAAVQL</sequence>
<protein>
    <recommendedName>
        <fullName evidence="2">CheW-like domain-containing protein</fullName>
    </recommendedName>
</protein>
<reference evidence="3 4" key="1">
    <citation type="submission" date="2017-10" db="EMBL/GenBank/DDBJ databases">
        <title>Novel microbial diversity and functional potential in the marine mammal oral microbiome.</title>
        <authorList>
            <person name="Dudek N.K."/>
            <person name="Sun C.L."/>
            <person name="Burstein D."/>
            <person name="Kantor R.S."/>
            <person name="Aliaga Goltsman D.S."/>
            <person name="Bik E.M."/>
            <person name="Thomas B.C."/>
            <person name="Banfield J.F."/>
            <person name="Relman D.A."/>
        </authorList>
    </citation>
    <scope>NUCLEOTIDE SEQUENCE [LARGE SCALE GENOMIC DNA]</scope>
    <source>
        <strain evidence="3">DOLZORAL124_49_17</strain>
    </source>
</reference>
<dbReference type="SMART" id="SM00260">
    <property type="entry name" value="CheW"/>
    <property type="match status" value="1"/>
</dbReference>
<feature type="region of interest" description="Disordered" evidence="1">
    <location>
        <begin position="1"/>
        <end position="20"/>
    </location>
</feature>
<dbReference type="Gene3D" id="2.30.30.40">
    <property type="entry name" value="SH3 Domains"/>
    <property type="match status" value="1"/>
</dbReference>
<feature type="domain" description="CheW-like" evidence="2">
    <location>
        <begin position="26"/>
        <end position="166"/>
    </location>
</feature>
<dbReference type="Pfam" id="PF01584">
    <property type="entry name" value="CheW"/>
    <property type="match status" value="1"/>
</dbReference>
<gene>
    <name evidence="3" type="ORF">CSB45_03550</name>
</gene>
<evidence type="ECO:0000313" key="3">
    <source>
        <dbReference type="EMBL" id="PID58631.1"/>
    </source>
</evidence>
<dbReference type="InterPro" id="IPR039315">
    <property type="entry name" value="CheW"/>
</dbReference>
<feature type="compositionally biased region" description="Polar residues" evidence="1">
    <location>
        <begin position="1"/>
        <end position="16"/>
    </location>
</feature>
<evidence type="ECO:0000259" key="2">
    <source>
        <dbReference type="PROSITE" id="PS50851"/>
    </source>
</evidence>
<dbReference type="GO" id="GO:0006935">
    <property type="term" value="P:chemotaxis"/>
    <property type="evidence" value="ECO:0007669"/>
    <property type="project" value="InterPro"/>
</dbReference>
<dbReference type="SUPFAM" id="SSF50341">
    <property type="entry name" value="CheW-like"/>
    <property type="match status" value="1"/>
</dbReference>
<name>A0A2G6EA28_9BACT</name>
<dbReference type="PANTHER" id="PTHR22617">
    <property type="entry name" value="CHEMOTAXIS SENSOR HISTIDINE KINASE-RELATED"/>
    <property type="match status" value="1"/>
</dbReference>
<dbReference type="InterPro" id="IPR002545">
    <property type="entry name" value="CheW-lke_dom"/>
</dbReference>